<name>L9KVI5_TUPCH</name>
<dbReference type="AlphaFoldDB" id="L9KVI5"/>
<protein>
    <submittedName>
        <fullName evidence="1">Uncharacterized protein</fullName>
    </submittedName>
</protein>
<accession>L9KVI5</accession>
<evidence type="ECO:0000313" key="2">
    <source>
        <dbReference type="Proteomes" id="UP000011518"/>
    </source>
</evidence>
<reference evidence="2" key="2">
    <citation type="journal article" date="2013" name="Nat. Commun.">
        <title>Genome of the Chinese tree shrew.</title>
        <authorList>
            <person name="Fan Y."/>
            <person name="Huang Z.Y."/>
            <person name="Cao C.C."/>
            <person name="Chen C.S."/>
            <person name="Chen Y.X."/>
            <person name="Fan D.D."/>
            <person name="He J."/>
            <person name="Hou H.L."/>
            <person name="Hu L."/>
            <person name="Hu X.T."/>
            <person name="Jiang X.T."/>
            <person name="Lai R."/>
            <person name="Lang Y.S."/>
            <person name="Liang B."/>
            <person name="Liao S.G."/>
            <person name="Mu D."/>
            <person name="Ma Y.Y."/>
            <person name="Niu Y.Y."/>
            <person name="Sun X.Q."/>
            <person name="Xia J.Q."/>
            <person name="Xiao J."/>
            <person name="Xiong Z.Q."/>
            <person name="Xu L."/>
            <person name="Yang L."/>
            <person name="Zhang Y."/>
            <person name="Zhao W."/>
            <person name="Zhao X.D."/>
            <person name="Zheng Y.T."/>
            <person name="Zhou J.M."/>
            <person name="Zhu Y.B."/>
            <person name="Zhang G.J."/>
            <person name="Wang J."/>
            <person name="Yao Y.G."/>
        </authorList>
    </citation>
    <scope>NUCLEOTIDE SEQUENCE [LARGE SCALE GENOMIC DNA]</scope>
</reference>
<dbReference type="InParanoid" id="L9KVI5"/>
<keyword evidence="2" id="KW-1185">Reference proteome</keyword>
<sequence length="152" mass="16068">MHEAYNSSKAAPQLHLRELCAHASRLPGPAPLALCSSACRLCGLLPPRILAFAKGLLVHIALAVLIGLRVHSALGSGNLFANFGCCTHLNFSPTSTSCTPRQKSNSETMAGIRWKLLPPPTTCRLWPGARLQGAASPCSGAQDSVVDILNFL</sequence>
<dbReference type="Proteomes" id="UP000011518">
    <property type="component" value="Unassembled WGS sequence"/>
</dbReference>
<proteinExistence type="predicted"/>
<dbReference type="EMBL" id="KB320701">
    <property type="protein sequence ID" value="ELW65192.1"/>
    <property type="molecule type" value="Genomic_DNA"/>
</dbReference>
<organism evidence="1 2">
    <name type="scientific">Tupaia chinensis</name>
    <name type="common">Chinese tree shrew</name>
    <name type="synonym">Tupaia belangeri chinensis</name>
    <dbReference type="NCBI Taxonomy" id="246437"/>
    <lineage>
        <taxon>Eukaryota</taxon>
        <taxon>Metazoa</taxon>
        <taxon>Chordata</taxon>
        <taxon>Craniata</taxon>
        <taxon>Vertebrata</taxon>
        <taxon>Euteleostomi</taxon>
        <taxon>Mammalia</taxon>
        <taxon>Eutheria</taxon>
        <taxon>Euarchontoglires</taxon>
        <taxon>Scandentia</taxon>
        <taxon>Tupaiidae</taxon>
        <taxon>Tupaia</taxon>
    </lineage>
</organism>
<reference evidence="2" key="1">
    <citation type="submission" date="2012-07" db="EMBL/GenBank/DDBJ databases">
        <title>Genome of the Chinese tree shrew, a rising model animal genetically related to primates.</title>
        <authorList>
            <person name="Zhang G."/>
            <person name="Fan Y."/>
            <person name="Yao Y."/>
            <person name="Huang Z."/>
        </authorList>
    </citation>
    <scope>NUCLEOTIDE SEQUENCE [LARGE SCALE GENOMIC DNA]</scope>
</reference>
<evidence type="ECO:0000313" key="1">
    <source>
        <dbReference type="EMBL" id="ELW65192.1"/>
    </source>
</evidence>
<gene>
    <name evidence="1" type="ORF">TREES_T100009797</name>
</gene>